<protein>
    <submittedName>
        <fullName evidence="1">Elongation factor P hydroxylase</fullName>
    </submittedName>
</protein>
<keyword evidence="1" id="KW-0251">Elongation factor</keyword>
<evidence type="ECO:0000313" key="1">
    <source>
        <dbReference type="EMBL" id="TVO35318.1"/>
    </source>
</evidence>
<evidence type="ECO:0000313" key="2">
    <source>
        <dbReference type="Proteomes" id="UP000319828"/>
    </source>
</evidence>
<reference evidence="1 2" key="1">
    <citation type="submission" date="2019-07" db="EMBL/GenBank/DDBJ databases">
        <title>The draft genome sequence of Vibrio algivorus M1486.</title>
        <authorList>
            <person name="Meng X."/>
        </authorList>
    </citation>
    <scope>NUCLEOTIDE SEQUENCE [LARGE SCALE GENOMIC DNA]</scope>
    <source>
        <strain evidence="1 2">M1486</strain>
    </source>
</reference>
<dbReference type="AlphaFoldDB" id="A0A557P3T6"/>
<keyword evidence="1" id="KW-0648">Protein biosynthesis</keyword>
<dbReference type="Proteomes" id="UP000319828">
    <property type="component" value="Unassembled WGS sequence"/>
</dbReference>
<proteinExistence type="predicted"/>
<dbReference type="GO" id="GO:0003746">
    <property type="term" value="F:translation elongation factor activity"/>
    <property type="evidence" value="ECO:0007669"/>
    <property type="project" value="UniProtKB-KW"/>
</dbReference>
<name>A0A557P3T6_9VIBR</name>
<gene>
    <name evidence="1" type="ORF">FOF44_12270</name>
</gene>
<sequence length="181" mass="21005">MSSNQHRHTPEAIISLFNQTFYHSYNTKLVRGDDEPIYLPADENIDYHRIIFAHGFFASAMHEIAHWCVAGPERRLLEDFGYWYEPDGRTEEVQAEFEKVEIRPQAYEWILSVSAGFPFSVSCDNLNGDFEPDRLTFMEKVHQEVMQILQQGLPVRVAMLSNALQSHYQVPPLKAEQFVVV</sequence>
<organism evidence="1 2">
    <name type="scientific">Vibrio algivorus</name>
    <dbReference type="NCBI Taxonomy" id="1667024"/>
    <lineage>
        <taxon>Bacteria</taxon>
        <taxon>Pseudomonadati</taxon>
        <taxon>Pseudomonadota</taxon>
        <taxon>Gammaproteobacteria</taxon>
        <taxon>Vibrionales</taxon>
        <taxon>Vibrionaceae</taxon>
        <taxon>Vibrio</taxon>
    </lineage>
</organism>
<dbReference type="RefSeq" id="WP_144388561.1">
    <property type="nucleotide sequence ID" value="NZ_CANNCB010000067.1"/>
</dbReference>
<dbReference type="OrthoDB" id="5298591at2"/>
<dbReference type="Pfam" id="PF04315">
    <property type="entry name" value="EpmC"/>
    <property type="match status" value="1"/>
</dbReference>
<accession>A0A557P3T6</accession>
<dbReference type="EMBL" id="VMKJ01000025">
    <property type="protein sequence ID" value="TVO35318.1"/>
    <property type="molecule type" value="Genomic_DNA"/>
</dbReference>
<dbReference type="InterPro" id="IPR007411">
    <property type="entry name" value="EpmC"/>
</dbReference>
<comment type="caution">
    <text evidence="1">The sequence shown here is derived from an EMBL/GenBank/DDBJ whole genome shotgun (WGS) entry which is preliminary data.</text>
</comment>